<keyword evidence="1" id="KW-1133">Transmembrane helix</keyword>
<name>A0A835HTW9_9MAGN</name>
<keyword evidence="3" id="KW-1185">Reference proteome</keyword>
<sequence length="86" mass="10015">MHVSPAESEATILPLRTCVNLLMRIGKADSFSLGRCYQVLNWIFSSWEHSDTNYLEAYRSHWLGVLIMELSSFLFLYLFGPNEQRI</sequence>
<gene>
    <name evidence="2" type="ORF">IFM89_018014</name>
</gene>
<reference evidence="2 3" key="1">
    <citation type="submission" date="2020-10" db="EMBL/GenBank/DDBJ databases">
        <title>The Coptis chinensis genome and diversification of protoberbering-type alkaloids.</title>
        <authorList>
            <person name="Wang B."/>
            <person name="Shu S."/>
            <person name="Song C."/>
            <person name="Liu Y."/>
        </authorList>
    </citation>
    <scope>NUCLEOTIDE SEQUENCE [LARGE SCALE GENOMIC DNA]</scope>
    <source>
        <strain evidence="2">HL-2020</strain>
        <tissue evidence="2">Leaf</tissue>
    </source>
</reference>
<proteinExistence type="predicted"/>
<keyword evidence="1" id="KW-0472">Membrane</keyword>
<dbReference type="EMBL" id="JADFTS010000005">
    <property type="protein sequence ID" value="KAF9605671.1"/>
    <property type="molecule type" value="Genomic_DNA"/>
</dbReference>
<evidence type="ECO:0000256" key="1">
    <source>
        <dbReference type="SAM" id="Phobius"/>
    </source>
</evidence>
<protein>
    <submittedName>
        <fullName evidence="2">Uncharacterized protein</fullName>
    </submittedName>
</protein>
<accession>A0A835HTW9</accession>
<dbReference type="Proteomes" id="UP000631114">
    <property type="component" value="Unassembled WGS sequence"/>
</dbReference>
<evidence type="ECO:0000313" key="2">
    <source>
        <dbReference type="EMBL" id="KAF9605671.1"/>
    </source>
</evidence>
<organism evidence="2 3">
    <name type="scientific">Coptis chinensis</name>
    <dbReference type="NCBI Taxonomy" id="261450"/>
    <lineage>
        <taxon>Eukaryota</taxon>
        <taxon>Viridiplantae</taxon>
        <taxon>Streptophyta</taxon>
        <taxon>Embryophyta</taxon>
        <taxon>Tracheophyta</taxon>
        <taxon>Spermatophyta</taxon>
        <taxon>Magnoliopsida</taxon>
        <taxon>Ranunculales</taxon>
        <taxon>Ranunculaceae</taxon>
        <taxon>Coptidoideae</taxon>
        <taxon>Coptis</taxon>
    </lineage>
</organism>
<comment type="caution">
    <text evidence="2">The sequence shown here is derived from an EMBL/GenBank/DDBJ whole genome shotgun (WGS) entry which is preliminary data.</text>
</comment>
<dbReference type="AlphaFoldDB" id="A0A835HTW9"/>
<keyword evidence="1" id="KW-0812">Transmembrane</keyword>
<feature type="transmembrane region" description="Helical" evidence="1">
    <location>
        <begin position="61"/>
        <end position="80"/>
    </location>
</feature>
<evidence type="ECO:0000313" key="3">
    <source>
        <dbReference type="Proteomes" id="UP000631114"/>
    </source>
</evidence>